<evidence type="ECO:0000256" key="1">
    <source>
        <dbReference type="ARBA" id="ARBA00005171"/>
    </source>
</evidence>
<dbReference type="PANTHER" id="PTHR11550:SF0">
    <property type="entry name" value="CTP SYNTHASE-RELATED"/>
    <property type="match status" value="1"/>
</dbReference>
<dbReference type="Gene3D" id="3.40.50.880">
    <property type="match status" value="1"/>
</dbReference>
<feature type="domain" description="Glutamine amidotransferase" evidence="10">
    <location>
        <begin position="217"/>
        <end position="411"/>
    </location>
</feature>
<evidence type="ECO:0000256" key="5">
    <source>
        <dbReference type="ARBA" id="ARBA00022741"/>
    </source>
</evidence>
<dbReference type="InterPro" id="IPR004468">
    <property type="entry name" value="CTP_synthase"/>
</dbReference>
<evidence type="ECO:0000313" key="11">
    <source>
        <dbReference type="EMBL" id="NHN89783.1"/>
    </source>
</evidence>
<keyword evidence="12" id="KW-1185">Reference proteome</keyword>
<dbReference type="PROSITE" id="PS51273">
    <property type="entry name" value="GATASE_TYPE_1"/>
    <property type="match status" value="1"/>
</dbReference>
<dbReference type="Pfam" id="PF00117">
    <property type="entry name" value="GATase"/>
    <property type="match status" value="1"/>
</dbReference>
<dbReference type="PANTHER" id="PTHR11550">
    <property type="entry name" value="CTP SYNTHASE"/>
    <property type="match status" value="1"/>
</dbReference>
<dbReference type="EC" id="6.3.4.2" evidence="3"/>
<keyword evidence="6" id="KW-0067">ATP-binding</keyword>
<keyword evidence="7" id="KW-0315">Glutamine amidotransferase</keyword>
<comment type="caution">
    <text evidence="11">The sequence shown here is derived from an EMBL/GenBank/DDBJ whole genome shotgun (WGS) entry which is preliminary data.</text>
</comment>
<comment type="pathway">
    <text evidence="1">Pyrimidine metabolism; CTP biosynthesis via de novo pathway; CTP from UDP: step 2/2.</text>
</comment>
<evidence type="ECO:0000256" key="9">
    <source>
        <dbReference type="ARBA" id="ARBA00047781"/>
    </source>
</evidence>
<protein>
    <recommendedName>
        <fullName evidence="3">CTP synthase (glutamine hydrolyzing)</fullName>
        <ecNumber evidence="3">6.3.4.2</ecNumber>
    </recommendedName>
</protein>
<dbReference type="InterPro" id="IPR029062">
    <property type="entry name" value="Class_I_gatase-like"/>
</dbReference>
<keyword evidence="4" id="KW-0436">Ligase</keyword>
<reference evidence="11 12" key="1">
    <citation type="journal article" date="2020" name="Int. J. Syst. Evol. Microbiol.">
        <title>Novel acetic acid bacteria from cider fermentations: Acetobacter conturbans sp. nov. and Acetobacter fallax sp. nov.</title>
        <authorList>
            <person name="Sombolestani A.S."/>
            <person name="Cleenwerck I."/>
            <person name="Cnockaert M."/>
            <person name="Borremans W."/>
            <person name="Wieme A.D."/>
            <person name="De Vuyst L."/>
            <person name="Vandamme P."/>
        </authorList>
    </citation>
    <scope>NUCLEOTIDE SEQUENCE [LARGE SCALE GENOMIC DNA]</scope>
    <source>
        <strain evidence="11 12">LMG 1627</strain>
    </source>
</reference>
<evidence type="ECO:0000313" key="12">
    <source>
        <dbReference type="Proteomes" id="UP000631653"/>
    </source>
</evidence>
<comment type="similarity">
    <text evidence="2">Belongs to the CTP synthase family.</text>
</comment>
<accession>A0ABX0K2A3</accession>
<proteinExistence type="inferred from homology"/>
<sequence length="421" mass="45108">MIFKCQGPGGSSHVIIAQAGLMTLLIVEADNINDAYLSASCAAYALGMPSHFAVSATVEEHLGSEGREFPTNDGHLINAGYFWIDRICGAGKAGRPLSDGEIIDLATQEDCLIAPAPHGMSAWCRNLEYQAKEKDIEVSHAVSIKRGSEVFLRFDDGSEYYSGFIDRNGRFNPETAPSDRIGLPVLRIGIVGTVEHHSYVNVAALTSLSDAAEQAAYDLDIRFISESEADLSGVLSEVYGILLPGGDAINAPLQIKIAGEARRLGKPVVGLCLGMQSMVTAFARSCEGLADATLAELNSDSNCISFEPVYSSDGVQIHTIGPAGFHFIKDTKLSGLFDPHPEVRVNHRYSLSGNMRPVLEKSGLFISAVRNDDGIVEVIELPQGSFFCGMQGHPEFSSKPGNPHPLLQSFLAEAAFCSSVN</sequence>
<dbReference type="InterPro" id="IPR017926">
    <property type="entry name" value="GATASE"/>
</dbReference>
<organism evidence="11 12">
    <name type="scientific">Acetobacter conturbans</name>
    <dbReference type="NCBI Taxonomy" id="1737472"/>
    <lineage>
        <taxon>Bacteria</taxon>
        <taxon>Pseudomonadati</taxon>
        <taxon>Pseudomonadota</taxon>
        <taxon>Alphaproteobacteria</taxon>
        <taxon>Acetobacterales</taxon>
        <taxon>Acetobacteraceae</taxon>
        <taxon>Acetobacter</taxon>
    </lineage>
</organism>
<keyword evidence="8" id="KW-0665">Pyrimidine biosynthesis</keyword>
<gene>
    <name evidence="11" type="ORF">GOB81_14315</name>
</gene>
<dbReference type="SUPFAM" id="SSF52317">
    <property type="entry name" value="Class I glutamine amidotransferase-like"/>
    <property type="match status" value="1"/>
</dbReference>
<evidence type="ECO:0000259" key="10">
    <source>
        <dbReference type="Pfam" id="PF00117"/>
    </source>
</evidence>
<comment type="catalytic activity">
    <reaction evidence="9">
        <text>UTP + L-glutamine + ATP + H2O = CTP + L-glutamate + ADP + phosphate + 2 H(+)</text>
        <dbReference type="Rhea" id="RHEA:26426"/>
        <dbReference type="ChEBI" id="CHEBI:15377"/>
        <dbReference type="ChEBI" id="CHEBI:15378"/>
        <dbReference type="ChEBI" id="CHEBI:29985"/>
        <dbReference type="ChEBI" id="CHEBI:30616"/>
        <dbReference type="ChEBI" id="CHEBI:37563"/>
        <dbReference type="ChEBI" id="CHEBI:43474"/>
        <dbReference type="ChEBI" id="CHEBI:46398"/>
        <dbReference type="ChEBI" id="CHEBI:58359"/>
        <dbReference type="ChEBI" id="CHEBI:456216"/>
        <dbReference type="EC" id="6.3.4.2"/>
    </reaction>
</comment>
<evidence type="ECO:0000256" key="2">
    <source>
        <dbReference type="ARBA" id="ARBA00007533"/>
    </source>
</evidence>
<evidence type="ECO:0000256" key="4">
    <source>
        <dbReference type="ARBA" id="ARBA00022598"/>
    </source>
</evidence>
<evidence type="ECO:0000256" key="7">
    <source>
        <dbReference type="ARBA" id="ARBA00022962"/>
    </source>
</evidence>
<dbReference type="EMBL" id="WOSY01000018">
    <property type="protein sequence ID" value="NHN89783.1"/>
    <property type="molecule type" value="Genomic_DNA"/>
</dbReference>
<dbReference type="Proteomes" id="UP000631653">
    <property type="component" value="Unassembled WGS sequence"/>
</dbReference>
<name>A0ABX0K2A3_9PROT</name>
<evidence type="ECO:0000256" key="6">
    <source>
        <dbReference type="ARBA" id="ARBA00022840"/>
    </source>
</evidence>
<evidence type="ECO:0000256" key="3">
    <source>
        <dbReference type="ARBA" id="ARBA00012291"/>
    </source>
</evidence>
<keyword evidence="5" id="KW-0547">Nucleotide-binding</keyword>
<evidence type="ECO:0000256" key="8">
    <source>
        <dbReference type="ARBA" id="ARBA00022975"/>
    </source>
</evidence>